<feature type="compositionally biased region" description="Low complexity" evidence="2">
    <location>
        <begin position="1774"/>
        <end position="1790"/>
    </location>
</feature>
<feature type="compositionally biased region" description="Acidic residues" evidence="2">
    <location>
        <begin position="1410"/>
        <end position="1420"/>
    </location>
</feature>
<dbReference type="PANTHER" id="PTHR31949:SF2">
    <property type="entry name" value="OS05G0480600 PROTEIN"/>
    <property type="match status" value="1"/>
</dbReference>
<gene>
    <name evidence="3" type="ORF">BGZ96_011274</name>
</gene>
<dbReference type="PANTHER" id="PTHR31949">
    <property type="entry name" value="GASTRIC MUCIN-LIKE PROTEIN"/>
    <property type="match status" value="1"/>
</dbReference>
<evidence type="ECO:0000313" key="4">
    <source>
        <dbReference type="Proteomes" id="UP001194696"/>
    </source>
</evidence>
<evidence type="ECO:0000256" key="2">
    <source>
        <dbReference type="SAM" id="MobiDB-lite"/>
    </source>
</evidence>
<evidence type="ECO:0008006" key="5">
    <source>
        <dbReference type="Google" id="ProtNLM"/>
    </source>
</evidence>
<keyword evidence="1" id="KW-0175">Coiled coil</keyword>
<feature type="compositionally biased region" description="Polar residues" evidence="2">
    <location>
        <begin position="748"/>
        <end position="762"/>
    </location>
</feature>
<keyword evidence="4" id="KW-1185">Reference proteome</keyword>
<feature type="compositionally biased region" description="Pro residues" evidence="2">
    <location>
        <begin position="177"/>
        <end position="189"/>
    </location>
</feature>
<organism evidence="3 4">
    <name type="scientific">Linnemannia gamsii</name>
    <dbReference type="NCBI Taxonomy" id="64522"/>
    <lineage>
        <taxon>Eukaryota</taxon>
        <taxon>Fungi</taxon>
        <taxon>Fungi incertae sedis</taxon>
        <taxon>Mucoromycota</taxon>
        <taxon>Mortierellomycotina</taxon>
        <taxon>Mortierellomycetes</taxon>
        <taxon>Mortierellales</taxon>
        <taxon>Mortierellaceae</taxon>
        <taxon>Linnemannia</taxon>
    </lineage>
</organism>
<proteinExistence type="predicted"/>
<feature type="compositionally biased region" description="Basic and acidic residues" evidence="2">
    <location>
        <begin position="221"/>
        <end position="246"/>
    </location>
</feature>
<feature type="compositionally biased region" description="Polar residues" evidence="2">
    <location>
        <begin position="498"/>
        <end position="529"/>
    </location>
</feature>
<accession>A0ABQ7JT53</accession>
<dbReference type="Gene3D" id="1.10.443.20">
    <property type="entry name" value="Centromere DNA-binding protein complex CBF3 subunit, domain 2"/>
    <property type="match status" value="2"/>
</dbReference>
<feature type="region of interest" description="Disordered" evidence="2">
    <location>
        <begin position="1681"/>
        <end position="1701"/>
    </location>
</feature>
<sequence>MDTRETELNRKRKFSDKEMDDIKEDQQQHRHQPKKREQPLSIAAYLSEQMQTVTGNHMDESDTTPPPSAARSLVSALSSTLAILATAATAATTATKSTPVAPNVSSILAKTSSTTTTAMTATVPTVVTKPLPVHVPKSASVASRTLIPASAATQLQQPTVTPKPAPSSTPTQQLDPLPQPQPISQPPKVPTMMSIETDSHASTTEPTSSSLSQVAAAQDESDNRQLGHKNSDNDEEDAHRELDEDRLQNVPLRAQSGRGANGRFTGATLVEYRKYQVHNSDNDEEDAYRELEEDRLQNMPLRAQSGRGANGRFSGATLVEYRKYQVHFREWCIRKRYNDRDNVTTEKFLAYAREVTAREAYEDEVNPHLSIRPIFGMYRGSRRGRINPASMKKRLCAIQFLHREQCHQKRVAFNLDEEIKDELAALMKEYKKLPKDILSRRAGTTSKNNDDRRDDGNKSKVPTARPDKRSGNAAPLSTRDLRLTRSSAAAATTASASHEGTQVSKSKTASEPNSKTASEPNSKLASAPTSKPALPVTNKRPTSGPISRPTQASVSTHTTSTTITSRPAAASIPRVTPTSVSSAPTSTSSPISTSNSASVAKPTSSAISTTSSGSKKKFTGTVSAVSLLSALLSDSATLPPSPALMSALISASNPTSTSTSNSTPTNSASNLTSTVALNPATSSKHNVTSTPSLRMSTLTASAPVSAPSLAPVLGSMSASVITSASNLLASKSASLKGSNLGSKDEQVSGANSNPDNSSGVAQDSYDTAISAADDRRPSVVFNAKSLLRHRGHQGHWNEWCIRKRCEDGTHVTLEKLIKYAMELSAQEPFEDTENPHLSIRPLRNKKKPGMEPPRVSRYTLAQYVSSVRALHKFQCIQDGLTPSKEILGGHRIAAILQDYENFLQSDADETIGALGGGDYSQVPAEGEVMYDDLGGDLSDVYSDSQGDDPNVQNNDYDDSQRDQEDQEDQDNQDYNERANGRTVTNLVGLKKSMQALWTTAWSSPSTHMWMNIHQHRLRSALDYFTDVEHNLSEVLPTHLHLVHVWSEDNQSLFTTGIAITKPFWKEHADQERYSIFLREREVEMCPVGALAFFLLAIWTDKNSLPDFHSEDWRSTTFVSMKSASRTLDSARQLPRNRVLPPAELQRELFPFIEDFFPDNGDWRTWIDNIMMDRPLDTSRPEKERSYYRAADFPAIRLMRVLARLRKVILQDFAVIMTCEGEDGECQFRAEYECAVQHPVFSTPAFRTFALQLFDATRANASSSPRSLTVRGDSTDDLVHALQVQKYAETVVAQERTTDNIQTSLTIRPAHQWRHDIQALLSSRTHSPVSMDVQETYNQDTVGFIQPETDVFDIAEASLEQERMDSPERDGQLEYESLTQPLPSHVNPAVSDQDSSSDESSGDEGSHNGDDLDTDPQETDADPQKTEALQAHPEDEVFMEYESTGMFEDSHVGQHQLDGLDSSATDAIGASDKAEIQGREFVQRELESSESPAMDSVRLPTTNTEVQDHVVQHKNTGLQPLTNNLARVSINANGQSQHNSNNNNSEQLQQVIRALTARVASLEREKKQKFEATRPPRTSIGILPTPEPPSAISTRFSVGTIYREEKNNPATTTTISNEVDQHRQHNQALRDKLVYLEQENKALVERSLQLQVQDQSLGETQPAIATASVSGDPHSDPAIVVPVRDNEGNGNGNNKDGEEDETDGLQHEIQVLRAQLAVKEQEKNATLDYTMASIDSVEFLDTKMVQMQQSMHGLWTMMANNEAARFSMGSSSLGQMQQQQQNQHQPQHQRHLQVQVQDRHHRLRLRVDAMRRRIGTNGYQRL</sequence>
<feature type="region of interest" description="Disordered" evidence="2">
    <location>
        <begin position="438"/>
        <end position="616"/>
    </location>
</feature>
<dbReference type="EMBL" id="JAAAIM010000782">
    <property type="protein sequence ID" value="KAG0284352.1"/>
    <property type="molecule type" value="Genomic_DNA"/>
</dbReference>
<reference evidence="3 4" key="1">
    <citation type="journal article" date="2020" name="Fungal Divers.">
        <title>Resolving the Mortierellaceae phylogeny through synthesis of multi-gene phylogenetics and phylogenomics.</title>
        <authorList>
            <person name="Vandepol N."/>
            <person name="Liber J."/>
            <person name="Desiro A."/>
            <person name="Na H."/>
            <person name="Kennedy M."/>
            <person name="Barry K."/>
            <person name="Grigoriev I.V."/>
            <person name="Miller A.N."/>
            <person name="O'Donnell K."/>
            <person name="Stajich J.E."/>
            <person name="Bonito G."/>
        </authorList>
    </citation>
    <scope>NUCLEOTIDE SEQUENCE [LARGE SCALE GENOMIC DNA]</scope>
    <source>
        <strain evidence="3 4">AD045</strain>
    </source>
</reference>
<feature type="compositionally biased region" description="Polar residues" evidence="2">
    <location>
        <begin position="194"/>
        <end position="215"/>
    </location>
</feature>
<feature type="compositionally biased region" description="Polar residues" evidence="2">
    <location>
        <begin position="539"/>
        <end position="549"/>
    </location>
</feature>
<feature type="region of interest" description="Disordered" evidence="2">
    <location>
        <begin position="1565"/>
        <end position="1591"/>
    </location>
</feature>
<feature type="region of interest" description="Disordered" evidence="2">
    <location>
        <begin position="933"/>
        <end position="981"/>
    </location>
</feature>
<feature type="region of interest" description="Disordered" evidence="2">
    <location>
        <begin position="1377"/>
        <end position="1433"/>
    </location>
</feature>
<protein>
    <recommendedName>
        <fullName evidence="5">Ndc10 domain-containing protein</fullName>
    </recommendedName>
</protein>
<feature type="compositionally biased region" description="Acidic residues" evidence="2">
    <location>
        <begin position="964"/>
        <end position="973"/>
    </location>
</feature>
<name>A0ABQ7JT53_9FUNG</name>
<evidence type="ECO:0000256" key="1">
    <source>
        <dbReference type="SAM" id="Coils"/>
    </source>
</evidence>
<feature type="region of interest" description="Disordered" evidence="2">
    <location>
        <begin position="1"/>
        <end position="70"/>
    </location>
</feature>
<feature type="region of interest" description="Disordered" evidence="2">
    <location>
        <begin position="736"/>
        <end position="762"/>
    </location>
</feature>
<dbReference type="Proteomes" id="UP001194696">
    <property type="component" value="Unassembled WGS sequence"/>
</dbReference>
<comment type="caution">
    <text evidence="3">The sequence shown here is derived from an EMBL/GenBank/DDBJ whole genome shotgun (WGS) entry which is preliminary data.</text>
</comment>
<feature type="region of interest" description="Disordered" evidence="2">
    <location>
        <begin position="149"/>
        <end position="246"/>
    </location>
</feature>
<evidence type="ECO:0000313" key="3">
    <source>
        <dbReference type="EMBL" id="KAG0284352.1"/>
    </source>
</evidence>
<feature type="compositionally biased region" description="Low complexity" evidence="2">
    <location>
        <begin position="550"/>
        <end position="616"/>
    </location>
</feature>
<feature type="coiled-coil region" evidence="1">
    <location>
        <begin position="1618"/>
        <end position="1645"/>
    </location>
</feature>
<feature type="compositionally biased region" description="Low complexity" evidence="2">
    <location>
        <begin position="486"/>
        <end position="497"/>
    </location>
</feature>
<feature type="compositionally biased region" description="Basic and acidic residues" evidence="2">
    <location>
        <begin position="448"/>
        <end position="458"/>
    </location>
</feature>
<feature type="region of interest" description="Disordered" evidence="2">
    <location>
        <begin position="1768"/>
        <end position="1790"/>
    </location>
</feature>
<dbReference type="InterPro" id="IPR038279">
    <property type="entry name" value="Ndc10_dom2_sf"/>
</dbReference>
<feature type="region of interest" description="Disordered" evidence="2">
    <location>
        <begin position="830"/>
        <end position="853"/>
    </location>
</feature>
<feature type="compositionally biased region" description="Polar residues" evidence="2">
    <location>
        <begin position="151"/>
        <end position="160"/>
    </location>
</feature>
<feature type="region of interest" description="Disordered" evidence="2">
    <location>
        <begin position="652"/>
        <end position="671"/>
    </location>
</feature>